<name>A0A9D4G935_DREPO</name>
<feature type="region of interest" description="Disordered" evidence="1">
    <location>
        <begin position="29"/>
        <end position="51"/>
    </location>
</feature>
<reference evidence="2" key="2">
    <citation type="submission" date="2020-11" db="EMBL/GenBank/DDBJ databases">
        <authorList>
            <person name="McCartney M.A."/>
            <person name="Auch B."/>
            <person name="Kono T."/>
            <person name="Mallez S."/>
            <person name="Becker A."/>
            <person name="Gohl D.M."/>
            <person name="Silverstein K.A.T."/>
            <person name="Koren S."/>
            <person name="Bechman K.B."/>
            <person name="Herman A."/>
            <person name="Abrahante J.E."/>
            <person name="Garbe J."/>
        </authorList>
    </citation>
    <scope>NUCLEOTIDE SEQUENCE</scope>
    <source>
        <strain evidence="2">Duluth1</strain>
        <tissue evidence="2">Whole animal</tissue>
    </source>
</reference>
<dbReference type="AlphaFoldDB" id="A0A9D4G935"/>
<sequence length="75" mass="8535">MINKRDSNLLRTPDFRALLTTSAPILNLLDPPPRTAERKTPPWTPEVVEGRGDQVSPFTLPILYPFKQIIQNNSH</sequence>
<dbReference type="EMBL" id="JAIWYP010000006">
    <property type="protein sequence ID" value="KAH3812799.1"/>
    <property type="molecule type" value="Genomic_DNA"/>
</dbReference>
<evidence type="ECO:0000313" key="3">
    <source>
        <dbReference type="Proteomes" id="UP000828390"/>
    </source>
</evidence>
<reference evidence="2" key="1">
    <citation type="journal article" date="2019" name="bioRxiv">
        <title>The Genome of the Zebra Mussel, Dreissena polymorpha: A Resource for Invasive Species Research.</title>
        <authorList>
            <person name="McCartney M.A."/>
            <person name="Auch B."/>
            <person name="Kono T."/>
            <person name="Mallez S."/>
            <person name="Zhang Y."/>
            <person name="Obille A."/>
            <person name="Becker A."/>
            <person name="Abrahante J.E."/>
            <person name="Garbe J."/>
            <person name="Badalamenti J.P."/>
            <person name="Herman A."/>
            <person name="Mangelson H."/>
            <person name="Liachko I."/>
            <person name="Sullivan S."/>
            <person name="Sone E.D."/>
            <person name="Koren S."/>
            <person name="Silverstein K.A.T."/>
            <person name="Beckman K.B."/>
            <person name="Gohl D.M."/>
        </authorList>
    </citation>
    <scope>NUCLEOTIDE SEQUENCE</scope>
    <source>
        <strain evidence="2">Duluth1</strain>
        <tissue evidence="2">Whole animal</tissue>
    </source>
</reference>
<organism evidence="2 3">
    <name type="scientific">Dreissena polymorpha</name>
    <name type="common">Zebra mussel</name>
    <name type="synonym">Mytilus polymorpha</name>
    <dbReference type="NCBI Taxonomy" id="45954"/>
    <lineage>
        <taxon>Eukaryota</taxon>
        <taxon>Metazoa</taxon>
        <taxon>Spiralia</taxon>
        <taxon>Lophotrochozoa</taxon>
        <taxon>Mollusca</taxon>
        <taxon>Bivalvia</taxon>
        <taxon>Autobranchia</taxon>
        <taxon>Heteroconchia</taxon>
        <taxon>Euheterodonta</taxon>
        <taxon>Imparidentia</taxon>
        <taxon>Neoheterodontei</taxon>
        <taxon>Myida</taxon>
        <taxon>Dreissenoidea</taxon>
        <taxon>Dreissenidae</taxon>
        <taxon>Dreissena</taxon>
    </lineage>
</organism>
<gene>
    <name evidence="2" type="ORF">DPMN_141238</name>
</gene>
<keyword evidence="3" id="KW-1185">Reference proteome</keyword>
<evidence type="ECO:0000313" key="2">
    <source>
        <dbReference type="EMBL" id="KAH3812799.1"/>
    </source>
</evidence>
<proteinExistence type="predicted"/>
<accession>A0A9D4G935</accession>
<evidence type="ECO:0000256" key="1">
    <source>
        <dbReference type="SAM" id="MobiDB-lite"/>
    </source>
</evidence>
<comment type="caution">
    <text evidence="2">The sequence shown here is derived from an EMBL/GenBank/DDBJ whole genome shotgun (WGS) entry which is preliminary data.</text>
</comment>
<dbReference type="Proteomes" id="UP000828390">
    <property type="component" value="Unassembled WGS sequence"/>
</dbReference>
<protein>
    <submittedName>
        <fullName evidence="2">Uncharacterized protein</fullName>
    </submittedName>
</protein>